<gene>
    <name evidence="1" type="ORF">C900_03579</name>
</gene>
<dbReference type="AlphaFoldDB" id="L8JQV3"/>
<protein>
    <submittedName>
        <fullName evidence="1">Acylneuraminate cytidylyltransferase, putative</fullName>
    </submittedName>
</protein>
<name>L8JQV3_9BACT</name>
<sequence length="225" mass="25715">MPTRKGSERVIDKNTRPFSSISGGILELKLRQLMDTRSIEKVVLSTNDEASMRIAGEIDPREDKIVVVPRPEQLCLSSTPLVDLIKYVPSIVETEHIIWGHVTTPFVDGSDYDQGIGMYFKAIKNGYDSLVSVLPFQNFLLTKPEGKIYNYSGGGTKWPRTQDLEPLYEVNHAMFITKREVYINQSDRIGAKPFLFEMGKLKSIDIDWEEDFKIAEVIYEKLYQS</sequence>
<dbReference type="SUPFAM" id="SSF53448">
    <property type="entry name" value="Nucleotide-diphospho-sugar transferases"/>
    <property type="match status" value="1"/>
</dbReference>
<dbReference type="Proteomes" id="UP000011135">
    <property type="component" value="Unassembled WGS sequence"/>
</dbReference>
<comment type="caution">
    <text evidence="1">The sequence shown here is derived from an EMBL/GenBank/DDBJ whole genome shotgun (WGS) entry which is preliminary data.</text>
</comment>
<dbReference type="eggNOG" id="COG1083">
    <property type="taxonomic scope" value="Bacteria"/>
</dbReference>
<dbReference type="InterPro" id="IPR050793">
    <property type="entry name" value="CMP-NeuNAc_synthase"/>
</dbReference>
<evidence type="ECO:0000313" key="2">
    <source>
        <dbReference type="Proteomes" id="UP000011135"/>
    </source>
</evidence>
<organism evidence="1 2">
    <name type="scientific">Fulvivirga imtechensis AK7</name>
    <dbReference type="NCBI Taxonomy" id="1237149"/>
    <lineage>
        <taxon>Bacteria</taxon>
        <taxon>Pseudomonadati</taxon>
        <taxon>Bacteroidota</taxon>
        <taxon>Cytophagia</taxon>
        <taxon>Cytophagales</taxon>
        <taxon>Fulvivirgaceae</taxon>
        <taxon>Fulvivirga</taxon>
    </lineage>
</organism>
<evidence type="ECO:0000313" key="1">
    <source>
        <dbReference type="EMBL" id="ELR70598.1"/>
    </source>
</evidence>
<keyword evidence="2" id="KW-1185">Reference proteome</keyword>
<dbReference type="InterPro" id="IPR029044">
    <property type="entry name" value="Nucleotide-diphossugar_trans"/>
</dbReference>
<dbReference type="EMBL" id="AMZN01000051">
    <property type="protein sequence ID" value="ELR70598.1"/>
    <property type="molecule type" value="Genomic_DNA"/>
</dbReference>
<dbReference type="InterPro" id="IPR003329">
    <property type="entry name" value="Cytidylyl_trans"/>
</dbReference>
<dbReference type="STRING" id="1237149.C900_03579"/>
<accession>L8JQV3</accession>
<dbReference type="PANTHER" id="PTHR21485:SF6">
    <property type="entry name" value="N-ACYLNEURAMINATE CYTIDYLYLTRANSFERASE-RELATED"/>
    <property type="match status" value="1"/>
</dbReference>
<proteinExistence type="predicted"/>
<dbReference type="PANTHER" id="PTHR21485">
    <property type="entry name" value="HAD SUPERFAMILY MEMBERS CMAS AND KDSC"/>
    <property type="match status" value="1"/>
</dbReference>
<dbReference type="PATRIC" id="fig|1237149.3.peg.3339"/>
<dbReference type="Gene3D" id="3.90.550.10">
    <property type="entry name" value="Spore Coat Polysaccharide Biosynthesis Protein SpsA, Chain A"/>
    <property type="match status" value="1"/>
</dbReference>
<reference evidence="1 2" key="1">
    <citation type="submission" date="2012-12" db="EMBL/GenBank/DDBJ databases">
        <title>Genome assembly of Fulvivirga imtechensis AK7.</title>
        <authorList>
            <person name="Nupur N."/>
            <person name="Khatri I."/>
            <person name="Kumar R."/>
            <person name="Subramanian S."/>
            <person name="Pinnaka A."/>
        </authorList>
    </citation>
    <scope>NUCLEOTIDE SEQUENCE [LARGE SCALE GENOMIC DNA]</scope>
    <source>
        <strain evidence="1 2">AK7</strain>
    </source>
</reference>
<dbReference type="GO" id="GO:0008781">
    <property type="term" value="F:N-acylneuraminate cytidylyltransferase activity"/>
    <property type="evidence" value="ECO:0007669"/>
    <property type="project" value="TreeGrafter"/>
</dbReference>
<keyword evidence="1" id="KW-0808">Transferase</keyword>
<dbReference type="Pfam" id="PF02348">
    <property type="entry name" value="CTP_transf_3"/>
    <property type="match status" value="1"/>
</dbReference>
<keyword evidence="1" id="KW-0548">Nucleotidyltransferase</keyword>